<sequence length="275" mass="30261">MDGAQMDAMVEKVRELARLKRQADAGEIEYWEYVVQAIELGGLLDEHPELSAGFAAAVVGEQDREAALDLLDDVLQWVNDLAIADVLDATSVLDLAVARRVLLTDEYGWADKLQNHQERFAAITAEHLIASHVEGDGDTQEWRTRLVERVWELPPADAWMVMGQLGIHLPEDTDAPDRQSWWGFTFELAPRDVFGADPPVQPLPEVVALAETHAAAYLVAIDRLGGLADSGVRRWVRLVGYSVPGCGAPSCCRPGLWEAAVARRGLCPRQPVPRG</sequence>
<evidence type="ECO:0000313" key="2">
    <source>
        <dbReference type="Proteomes" id="UP001500575"/>
    </source>
</evidence>
<protein>
    <submittedName>
        <fullName evidence="1">Uncharacterized protein</fullName>
    </submittedName>
</protein>
<name>A0ABN2YBV2_9ACTN</name>
<evidence type="ECO:0000313" key="1">
    <source>
        <dbReference type="EMBL" id="GAA2124782.1"/>
    </source>
</evidence>
<keyword evidence="2" id="KW-1185">Reference proteome</keyword>
<proteinExistence type="predicted"/>
<reference evidence="1 2" key="1">
    <citation type="journal article" date="2019" name="Int. J. Syst. Evol. Microbiol.">
        <title>The Global Catalogue of Microorganisms (GCM) 10K type strain sequencing project: providing services to taxonomists for standard genome sequencing and annotation.</title>
        <authorList>
            <consortium name="The Broad Institute Genomics Platform"/>
            <consortium name="The Broad Institute Genome Sequencing Center for Infectious Disease"/>
            <person name="Wu L."/>
            <person name="Ma J."/>
        </authorList>
    </citation>
    <scope>NUCLEOTIDE SEQUENCE [LARGE SCALE GENOMIC DNA]</scope>
    <source>
        <strain evidence="1 2">JCM 16021</strain>
    </source>
</reference>
<accession>A0ABN2YBV2</accession>
<gene>
    <name evidence="1" type="ORF">GCM10009843_21800</name>
</gene>
<comment type="caution">
    <text evidence="1">The sequence shown here is derived from an EMBL/GenBank/DDBJ whole genome shotgun (WGS) entry which is preliminary data.</text>
</comment>
<dbReference type="Proteomes" id="UP001500575">
    <property type="component" value="Unassembled WGS sequence"/>
</dbReference>
<dbReference type="EMBL" id="BAAAQQ010000011">
    <property type="protein sequence ID" value="GAA2124782.1"/>
    <property type="molecule type" value="Genomic_DNA"/>
</dbReference>
<organism evidence="1 2">
    <name type="scientific">Nocardioides bigeumensis</name>
    <dbReference type="NCBI Taxonomy" id="433657"/>
    <lineage>
        <taxon>Bacteria</taxon>
        <taxon>Bacillati</taxon>
        <taxon>Actinomycetota</taxon>
        <taxon>Actinomycetes</taxon>
        <taxon>Propionibacteriales</taxon>
        <taxon>Nocardioidaceae</taxon>
        <taxon>Nocardioides</taxon>
    </lineage>
</organism>